<evidence type="ECO:0008006" key="3">
    <source>
        <dbReference type="Google" id="ProtNLM"/>
    </source>
</evidence>
<evidence type="ECO:0000313" key="1">
    <source>
        <dbReference type="EMBL" id="SIT27531.1"/>
    </source>
</evidence>
<reference evidence="2" key="1">
    <citation type="submission" date="2017-01" db="EMBL/GenBank/DDBJ databases">
        <authorList>
            <person name="Varghese N."/>
            <person name="Submissions S."/>
        </authorList>
    </citation>
    <scope>NUCLEOTIDE SEQUENCE [LARGE SCALE GENOMIC DNA]</scope>
    <source>
        <strain evidence="2">DSM 21054</strain>
    </source>
</reference>
<gene>
    <name evidence="1" type="ORF">SAMN05421788_107260</name>
</gene>
<organism evidence="1 2">
    <name type="scientific">Filimonas lacunae</name>
    <dbReference type="NCBI Taxonomy" id="477680"/>
    <lineage>
        <taxon>Bacteria</taxon>
        <taxon>Pseudomonadati</taxon>
        <taxon>Bacteroidota</taxon>
        <taxon>Chitinophagia</taxon>
        <taxon>Chitinophagales</taxon>
        <taxon>Chitinophagaceae</taxon>
        <taxon>Filimonas</taxon>
    </lineage>
</organism>
<dbReference type="AlphaFoldDB" id="A0A173MGI1"/>
<proteinExistence type="predicted"/>
<dbReference type="KEGG" id="fln:FLA_2618"/>
<dbReference type="OrthoDB" id="262740at2"/>
<dbReference type="STRING" id="477680.SAMN05421788_107260"/>
<dbReference type="EMBL" id="FTOR01000007">
    <property type="protein sequence ID" value="SIT27531.1"/>
    <property type="molecule type" value="Genomic_DNA"/>
</dbReference>
<dbReference type="Proteomes" id="UP000186917">
    <property type="component" value="Unassembled WGS sequence"/>
</dbReference>
<accession>A0A173MGI1</accession>
<name>A0A173MGI1_9BACT</name>
<evidence type="ECO:0000313" key="2">
    <source>
        <dbReference type="Proteomes" id="UP000186917"/>
    </source>
</evidence>
<sequence length="375" mass="40020">MLKGNIHLTLLMGPVVPVPVPKPVVDALTKVEVTAAAGEPGGFQLTFTFSAKGPLSTLLMLLGQVGPFIRTVVVATVNGVPHVLADGMVVNHQLSPNVQTGLSTFVVTGSDLTSVMSYFDFTGIPYPCMPAEARVALILAKYAVLGIVPLVIPSLFMDVPIPVSRIPVHQGKDLDYINELAREVGYVFYIEPGPAPGMNIAYWGPEIKVGIPQPALNINMDAHTNVETLNFSFDGSHKAIPIVFIQNEETRAPIPIPIPDISPLNPPLGIIPPIPVNFPVMHNTAHLNPIQAVALGLAEASRTSDAVTGTGSLDVVRYGRILKARGLVGVRGAGEAFDGLYFVKKVTHKIEKGKYKQDFTLTRNGLLSTVPLVPS</sequence>
<keyword evidence="2" id="KW-1185">Reference proteome</keyword>
<protein>
    <recommendedName>
        <fullName evidence="3">Phage protein D</fullName>
    </recommendedName>
</protein>